<gene>
    <name evidence="2" type="ORF">DERYTH_LOCUS4332</name>
</gene>
<protein>
    <submittedName>
        <fullName evidence="2">8930_t:CDS:1</fullName>
    </submittedName>
</protein>
<evidence type="ECO:0000256" key="1">
    <source>
        <dbReference type="SAM" id="MobiDB-lite"/>
    </source>
</evidence>
<proteinExistence type="predicted"/>
<accession>A0A9N9AHK0</accession>
<feature type="non-terminal residue" evidence="2">
    <location>
        <position position="1"/>
    </location>
</feature>
<evidence type="ECO:0000313" key="3">
    <source>
        <dbReference type="Proteomes" id="UP000789405"/>
    </source>
</evidence>
<dbReference type="EMBL" id="CAJVPY010001645">
    <property type="protein sequence ID" value="CAG8530778.1"/>
    <property type="molecule type" value="Genomic_DNA"/>
</dbReference>
<reference evidence="2" key="1">
    <citation type="submission" date="2021-06" db="EMBL/GenBank/DDBJ databases">
        <authorList>
            <person name="Kallberg Y."/>
            <person name="Tangrot J."/>
            <person name="Rosling A."/>
        </authorList>
    </citation>
    <scope>NUCLEOTIDE SEQUENCE</scope>
    <source>
        <strain evidence="2">MA453B</strain>
    </source>
</reference>
<feature type="region of interest" description="Disordered" evidence="1">
    <location>
        <begin position="23"/>
        <end position="49"/>
    </location>
</feature>
<dbReference type="Proteomes" id="UP000789405">
    <property type="component" value="Unassembled WGS sequence"/>
</dbReference>
<dbReference type="AlphaFoldDB" id="A0A9N9AHK0"/>
<organism evidence="2 3">
    <name type="scientific">Dentiscutata erythropus</name>
    <dbReference type="NCBI Taxonomy" id="1348616"/>
    <lineage>
        <taxon>Eukaryota</taxon>
        <taxon>Fungi</taxon>
        <taxon>Fungi incertae sedis</taxon>
        <taxon>Mucoromycota</taxon>
        <taxon>Glomeromycotina</taxon>
        <taxon>Glomeromycetes</taxon>
        <taxon>Diversisporales</taxon>
        <taxon>Gigasporaceae</taxon>
        <taxon>Dentiscutata</taxon>
    </lineage>
</organism>
<comment type="caution">
    <text evidence="2">The sequence shown here is derived from an EMBL/GenBank/DDBJ whole genome shotgun (WGS) entry which is preliminary data.</text>
</comment>
<name>A0A9N9AHK0_9GLOM</name>
<evidence type="ECO:0000313" key="2">
    <source>
        <dbReference type="EMBL" id="CAG8530778.1"/>
    </source>
</evidence>
<keyword evidence="3" id="KW-1185">Reference proteome</keyword>
<sequence length="49" mass="5654">NDGTKATTEEYIKTIIIPRYQHDNNESTTTMATPNEWHQHATIPKAKKE</sequence>